<keyword evidence="1" id="KW-0812">Transmembrane</keyword>
<keyword evidence="1" id="KW-0472">Membrane</keyword>
<gene>
    <name evidence="2" type="ORF">RE431_00430</name>
</gene>
<evidence type="ECO:0000256" key="1">
    <source>
        <dbReference type="SAM" id="Phobius"/>
    </source>
</evidence>
<feature type="transmembrane region" description="Helical" evidence="1">
    <location>
        <begin position="12"/>
        <end position="29"/>
    </location>
</feature>
<organism evidence="2 3">
    <name type="scientific">Christiangramia sediminicola</name>
    <dbReference type="NCBI Taxonomy" id="3073267"/>
    <lineage>
        <taxon>Bacteria</taxon>
        <taxon>Pseudomonadati</taxon>
        <taxon>Bacteroidota</taxon>
        <taxon>Flavobacteriia</taxon>
        <taxon>Flavobacteriales</taxon>
        <taxon>Flavobacteriaceae</taxon>
        <taxon>Christiangramia</taxon>
    </lineage>
</organism>
<evidence type="ECO:0000313" key="3">
    <source>
        <dbReference type="Proteomes" id="UP001257234"/>
    </source>
</evidence>
<evidence type="ECO:0000313" key="2">
    <source>
        <dbReference type="EMBL" id="MDR5589085.1"/>
    </source>
</evidence>
<proteinExistence type="predicted"/>
<reference evidence="3" key="1">
    <citation type="submission" date="2023-07" db="EMBL/GenBank/DDBJ databases">
        <title>Christiangramia sp. SM2212., a novel bacterium of the family Flavobacteriaceae isolated from the sea sediment.</title>
        <authorList>
            <person name="Wang J."/>
            <person name="Zhang X."/>
        </authorList>
    </citation>
    <scope>NUCLEOTIDE SEQUENCE [LARGE SCALE GENOMIC DNA]</scope>
    <source>
        <strain evidence="3">SM2212</strain>
    </source>
</reference>
<sequence length="60" mass="6579">MVENKKQLRKAILGLFLVILGVAGQYYSVNATTEIIMTILLGLGIGILFAGLFLDNRIKL</sequence>
<dbReference type="RefSeq" id="WP_309559987.1">
    <property type="nucleotide sequence ID" value="NZ_JAVJIU010000001.1"/>
</dbReference>
<dbReference type="Proteomes" id="UP001257234">
    <property type="component" value="Unassembled WGS sequence"/>
</dbReference>
<feature type="transmembrane region" description="Helical" evidence="1">
    <location>
        <begin position="35"/>
        <end position="54"/>
    </location>
</feature>
<keyword evidence="3" id="KW-1185">Reference proteome</keyword>
<accession>A0ABU1EL26</accession>
<protein>
    <submittedName>
        <fullName evidence="2">Uncharacterized protein</fullName>
    </submittedName>
</protein>
<comment type="caution">
    <text evidence="2">The sequence shown here is derived from an EMBL/GenBank/DDBJ whole genome shotgun (WGS) entry which is preliminary data.</text>
</comment>
<name>A0ABU1EL26_9FLAO</name>
<keyword evidence="1" id="KW-1133">Transmembrane helix</keyword>
<dbReference type="EMBL" id="JAVJIU010000001">
    <property type="protein sequence ID" value="MDR5589085.1"/>
    <property type="molecule type" value="Genomic_DNA"/>
</dbReference>